<accession>A0A1W9ZCW0</accession>
<reference evidence="2 3" key="1">
    <citation type="submission" date="2016-12" db="EMBL/GenBank/DDBJ databases">
        <title>The new phylogeny of genus Mycobacterium.</title>
        <authorList>
            <person name="Tortoli E."/>
            <person name="Trovato A."/>
            <person name="Cirillo D.M."/>
        </authorList>
    </citation>
    <scope>NUCLEOTIDE SEQUENCE [LARGE SCALE GENOMIC DNA]</scope>
    <source>
        <strain evidence="2 3">DSM 45069</strain>
    </source>
</reference>
<comment type="caution">
    <text evidence="2">The sequence shown here is derived from an EMBL/GenBank/DDBJ whole genome shotgun (WGS) entry which is preliminary data.</text>
</comment>
<dbReference type="RefSeq" id="WP_083065695.1">
    <property type="nucleotide sequence ID" value="NZ_MVHG01000048.1"/>
</dbReference>
<evidence type="ECO:0000256" key="1">
    <source>
        <dbReference type="SAM" id="SignalP"/>
    </source>
</evidence>
<dbReference type="Proteomes" id="UP000192707">
    <property type="component" value="Unassembled WGS sequence"/>
</dbReference>
<keyword evidence="1" id="KW-0732">Signal</keyword>
<dbReference type="AlphaFoldDB" id="A0A1W9ZCW0"/>
<dbReference type="OrthoDB" id="4632260at2"/>
<sequence>MTSPAAAIAKRWIASAVSILALASGSLLLAPTAKSDSADSFRAAVSAVRAASSCEPLQYNAIADKVAVIINRSLSDYLDHVADDVPLEDALPGLHDLGYRGTKGKLLSGQAPVDGNSIKGAVVQGYKDIPDCSYTDFGVNVLRNDRTGKVLAALVLAGP</sequence>
<dbReference type="EMBL" id="MVHG01000048">
    <property type="protein sequence ID" value="ORA11963.1"/>
    <property type="molecule type" value="Genomic_DNA"/>
</dbReference>
<feature type="signal peptide" evidence="1">
    <location>
        <begin position="1"/>
        <end position="29"/>
    </location>
</feature>
<evidence type="ECO:0008006" key="4">
    <source>
        <dbReference type="Google" id="ProtNLM"/>
    </source>
</evidence>
<protein>
    <recommendedName>
        <fullName evidence="4">CAP domain-containing protein</fullName>
    </recommendedName>
</protein>
<proteinExistence type="predicted"/>
<keyword evidence="3" id="KW-1185">Reference proteome</keyword>
<organism evidence="2 3">
    <name type="scientific">Mycobacterium arosiense ATCC BAA-1401 = DSM 45069</name>
    <dbReference type="NCBI Taxonomy" id="1265311"/>
    <lineage>
        <taxon>Bacteria</taxon>
        <taxon>Bacillati</taxon>
        <taxon>Actinomycetota</taxon>
        <taxon>Actinomycetes</taxon>
        <taxon>Mycobacteriales</taxon>
        <taxon>Mycobacteriaceae</taxon>
        <taxon>Mycobacterium</taxon>
        <taxon>Mycobacterium avium complex (MAC)</taxon>
    </lineage>
</organism>
<name>A0A1W9ZCW0_MYCAI</name>
<gene>
    <name evidence="2" type="ORF">BST14_17775</name>
</gene>
<feature type="chain" id="PRO_5039604986" description="CAP domain-containing protein" evidence="1">
    <location>
        <begin position="30"/>
        <end position="159"/>
    </location>
</feature>
<evidence type="ECO:0000313" key="2">
    <source>
        <dbReference type="EMBL" id="ORA11963.1"/>
    </source>
</evidence>
<evidence type="ECO:0000313" key="3">
    <source>
        <dbReference type="Proteomes" id="UP000192707"/>
    </source>
</evidence>